<dbReference type="EMBL" id="MN740275">
    <property type="protein sequence ID" value="QHT97319.1"/>
    <property type="molecule type" value="Genomic_DNA"/>
</dbReference>
<protein>
    <submittedName>
        <fullName evidence="1">Uncharacterized protein</fullName>
    </submittedName>
</protein>
<organism evidence="1">
    <name type="scientific">viral metagenome</name>
    <dbReference type="NCBI Taxonomy" id="1070528"/>
    <lineage>
        <taxon>unclassified sequences</taxon>
        <taxon>metagenomes</taxon>
        <taxon>organismal metagenomes</taxon>
    </lineage>
</organism>
<accession>A0A6C0IXK4</accession>
<reference evidence="1" key="1">
    <citation type="journal article" date="2020" name="Nature">
        <title>Giant virus diversity and host interactions through global metagenomics.</title>
        <authorList>
            <person name="Schulz F."/>
            <person name="Roux S."/>
            <person name="Paez-Espino D."/>
            <person name="Jungbluth S."/>
            <person name="Walsh D.A."/>
            <person name="Denef V.J."/>
            <person name="McMahon K.D."/>
            <person name="Konstantinidis K.T."/>
            <person name="Eloe-Fadrosh E.A."/>
            <person name="Kyrpides N.C."/>
            <person name="Woyke T."/>
        </authorList>
    </citation>
    <scope>NUCLEOTIDE SEQUENCE</scope>
    <source>
        <strain evidence="1">GVMAG-M-3300025138-11</strain>
    </source>
</reference>
<evidence type="ECO:0000313" key="1">
    <source>
        <dbReference type="EMBL" id="QHT97319.1"/>
    </source>
</evidence>
<sequence>MVYNKITNPETGRKVTINSRLGKNIIKNYLYMIGSGKNPHTQKEWSSYSCHLGTQGINNEIITIDNCEKQISGDQTISRCKLNKYNECRKRQSSSRLRAKKNWDKVEGKMSQFVDNRPTRKLTHKIDYPTSDDLIHDIENRDNMYLSALSRKQAPKPKKKKKDIAQLETMKQDFDRISKTLSKQKARDDWKKAKKVTKTALPTTRFSDMGKLRKERREFYQNRSGSVKESKVKLDAKALPIIATSGKPKKTGRKKRQIDF</sequence>
<name>A0A6C0IXK4_9ZZZZ</name>
<proteinExistence type="predicted"/>
<dbReference type="AlphaFoldDB" id="A0A6C0IXK4"/>